<dbReference type="STRING" id="914234.M2PB01"/>
<dbReference type="HOGENOM" id="CLU_518739_0_0_1"/>
<evidence type="ECO:0000313" key="1">
    <source>
        <dbReference type="EMBL" id="EMD32729.1"/>
    </source>
</evidence>
<dbReference type="Proteomes" id="UP000016930">
    <property type="component" value="Unassembled WGS sequence"/>
</dbReference>
<keyword evidence="2" id="KW-1185">Reference proteome</keyword>
<dbReference type="EMBL" id="KB445809">
    <property type="protein sequence ID" value="EMD32729.1"/>
    <property type="molecule type" value="Genomic_DNA"/>
</dbReference>
<gene>
    <name evidence="1" type="ORF">CERSUDRAFT_99107</name>
</gene>
<dbReference type="AlphaFoldDB" id="M2PB01"/>
<evidence type="ECO:0008006" key="3">
    <source>
        <dbReference type="Google" id="ProtNLM"/>
    </source>
</evidence>
<proteinExistence type="predicted"/>
<sequence length="467" mass="52550">MAEHGIGIIYPRAANAPADILVETESTVVVLVGILELTRKHARHIRRLKLVVEETEEQEFRLNLPLPMLQTLDLRMVRTLGSGWSHDQDFVPNPAHFPRLRELALENVNSPWEWDSSILTPLTSLELSGYCYKAELTAAQFVSMLSTLRNVTSSKLIRSAWSTDSTDSEEESEQDLDLDLVVSLHALRRLTMLHWPSHIRAVIDSLVIPTQATIHLTFDPVDDTDDSYLVDTIVARVLRCGTSVPIKGNSTAEEETTGDPTQISCCSVSVSSSTIDSESDVEIQCRATCLPQDATDPPPLRIIFAQWEEDTLAPAIRGFCSAVASWRFKCFHYAEAYACDRDREIDTTLFFTRLPEIHLLIIALKDAGNIGFPQLQHLIFTDLSGDVQEFRHSLVEYISRMSSDSVVIQTALSSNEDEEYMELLLDDLTADDHKVMSDAQVVRLSEAQIKKRLDKRQHFGIDVDWSI</sequence>
<name>M2PB01_CERS8</name>
<protein>
    <recommendedName>
        <fullName evidence="3">F-box domain-containing protein</fullName>
    </recommendedName>
</protein>
<accession>M2PB01</accession>
<organism evidence="1 2">
    <name type="scientific">Ceriporiopsis subvermispora (strain B)</name>
    <name type="common">White-rot fungus</name>
    <name type="synonym">Gelatoporia subvermispora</name>
    <dbReference type="NCBI Taxonomy" id="914234"/>
    <lineage>
        <taxon>Eukaryota</taxon>
        <taxon>Fungi</taxon>
        <taxon>Dikarya</taxon>
        <taxon>Basidiomycota</taxon>
        <taxon>Agaricomycotina</taxon>
        <taxon>Agaricomycetes</taxon>
        <taxon>Polyporales</taxon>
        <taxon>Gelatoporiaceae</taxon>
        <taxon>Gelatoporia</taxon>
    </lineage>
</organism>
<evidence type="ECO:0000313" key="2">
    <source>
        <dbReference type="Proteomes" id="UP000016930"/>
    </source>
</evidence>
<reference evidence="1 2" key="1">
    <citation type="journal article" date="2012" name="Proc. Natl. Acad. Sci. U.S.A.">
        <title>Comparative genomics of Ceriporiopsis subvermispora and Phanerochaete chrysosporium provide insight into selective ligninolysis.</title>
        <authorList>
            <person name="Fernandez-Fueyo E."/>
            <person name="Ruiz-Duenas F.J."/>
            <person name="Ferreira P."/>
            <person name="Floudas D."/>
            <person name="Hibbett D.S."/>
            <person name="Canessa P."/>
            <person name="Larrondo L.F."/>
            <person name="James T.Y."/>
            <person name="Seelenfreund D."/>
            <person name="Lobos S."/>
            <person name="Polanco R."/>
            <person name="Tello M."/>
            <person name="Honda Y."/>
            <person name="Watanabe T."/>
            <person name="Watanabe T."/>
            <person name="Ryu J.S."/>
            <person name="Kubicek C.P."/>
            <person name="Schmoll M."/>
            <person name="Gaskell J."/>
            <person name="Hammel K.E."/>
            <person name="St John F.J."/>
            <person name="Vanden Wymelenberg A."/>
            <person name="Sabat G."/>
            <person name="Splinter BonDurant S."/>
            <person name="Syed K."/>
            <person name="Yadav J.S."/>
            <person name="Doddapaneni H."/>
            <person name="Subramanian V."/>
            <person name="Lavin J.L."/>
            <person name="Oguiza J.A."/>
            <person name="Perez G."/>
            <person name="Pisabarro A.G."/>
            <person name="Ramirez L."/>
            <person name="Santoyo F."/>
            <person name="Master E."/>
            <person name="Coutinho P.M."/>
            <person name="Henrissat B."/>
            <person name="Lombard V."/>
            <person name="Magnuson J.K."/>
            <person name="Kuees U."/>
            <person name="Hori C."/>
            <person name="Igarashi K."/>
            <person name="Samejima M."/>
            <person name="Held B.W."/>
            <person name="Barry K.W."/>
            <person name="LaButti K.M."/>
            <person name="Lapidus A."/>
            <person name="Lindquist E.A."/>
            <person name="Lucas S.M."/>
            <person name="Riley R."/>
            <person name="Salamov A.A."/>
            <person name="Hoffmeister D."/>
            <person name="Schwenk D."/>
            <person name="Hadar Y."/>
            <person name="Yarden O."/>
            <person name="de Vries R.P."/>
            <person name="Wiebenga A."/>
            <person name="Stenlid J."/>
            <person name="Eastwood D."/>
            <person name="Grigoriev I.V."/>
            <person name="Berka R.M."/>
            <person name="Blanchette R.A."/>
            <person name="Kersten P."/>
            <person name="Martinez A.T."/>
            <person name="Vicuna R."/>
            <person name="Cullen D."/>
        </authorList>
    </citation>
    <scope>NUCLEOTIDE SEQUENCE [LARGE SCALE GENOMIC DNA]</scope>
    <source>
        <strain evidence="1 2">B</strain>
    </source>
</reference>